<dbReference type="Proteomes" id="UP000218418">
    <property type="component" value="Chromosome"/>
</dbReference>
<dbReference type="PANTHER" id="PTHR36716">
    <property type="entry name" value="F3H9.20 PROTEIN"/>
    <property type="match status" value="1"/>
</dbReference>
<feature type="transmembrane region" description="Helical" evidence="1">
    <location>
        <begin position="30"/>
        <end position="52"/>
    </location>
</feature>
<reference evidence="2 3" key="1">
    <citation type="submission" date="2017-06" db="EMBL/GenBank/DDBJ databases">
        <title>Genome sequencing of cyanobaciteial culture collection at National Institute for Environmental Studies (NIES).</title>
        <authorList>
            <person name="Hirose Y."/>
            <person name="Shimura Y."/>
            <person name="Fujisawa T."/>
            <person name="Nakamura Y."/>
            <person name="Kawachi M."/>
        </authorList>
    </citation>
    <scope>NUCLEOTIDE SEQUENCE [LARGE SCALE GENOMIC DNA]</scope>
    <source>
        <strain evidence="2 3">NIES-267</strain>
    </source>
</reference>
<accession>A0A1Z4M209</accession>
<feature type="transmembrane region" description="Helical" evidence="1">
    <location>
        <begin position="175"/>
        <end position="193"/>
    </location>
</feature>
<evidence type="ECO:0008006" key="4">
    <source>
        <dbReference type="Google" id="ProtNLM"/>
    </source>
</evidence>
<evidence type="ECO:0000256" key="1">
    <source>
        <dbReference type="SAM" id="Phobius"/>
    </source>
</evidence>
<dbReference type="AlphaFoldDB" id="A0A1Z4M209"/>
<evidence type="ECO:0000313" key="2">
    <source>
        <dbReference type="EMBL" id="BAY87497.1"/>
    </source>
</evidence>
<feature type="transmembrane region" description="Helical" evidence="1">
    <location>
        <begin position="89"/>
        <end position="107"/>
    </location>
</feature>
<sequence>MTTQTAPIPETYQGQFGEFNITKDDRLGVIVYRAGLMIAALCFAIGTALILLTDNPNLQLITFLYAGFSIALGVSLLTIHIYMIELHRALQVFWAIGSISAIVFAFSNSQTLAETIYNYPLTIFGIGFTFAALTGIYFKEAFCFNRLETKFLTPIVPLLLLGHMTGILPVEVEKVLLATWSVFFIIFAIRKAIQAIPPDIGDKSVFEYLEGQRSKVKG</sequence>
<evidence type="ECO:0000313" key="3">
    <source>
        <dbReference type="Proteomes" id="UP000218418"/>
    </source>
</evidence>
<keyword evidence="1" id="KW-0472">Membrane</keyword>
<feature type="transmembrane region" description="Helical" evidence="1">
    <location>
        <begin position="119"/>
        <end position="139"/>
    </location>
</feature>
<feature type="transmembrane region" description="Helical" evidence="1">
    <location>
        <begin position="151"/>
        <end position="169"/>
    </location>
</feature>
<protein>
    <recommendedName>
        <fullName evidence="4">Integral membrane protein</fullName>
    </recommendedName>
</protein>
<dbReference type="EMBL" id="AP018227">
    <property type="protein sequence ID" value="BAY87497.1"/>
    <property type="molecule type" value="Genomic_DNA"/>
</dbReference>
<keyword evidence="1" id="KW-1133">Transmembrane helix</keyword>
<name>A0A1Z4M209_9CYAN</name>
<dbReference type="PANTHER" id="PTHR36716:SF2">
    <property type="entry name" value="F3H9.20 PROTEIN"/>
    <property type="match status" value="1"/>
</dbReference>
<dbReference type="InterPro" id="IPR019275">
    <property type="entry name" value="DUF2301"/>
</dbReference>
<organism evidence="2 3">
    <name type="scientific">Calothrix parasitica NIES-267</name>
    <dbReference type="NCBI Taxonomy" id="1973488"/>
    <lineage>
        <taxon>Bacteria</taxon>
        <taxon>Bacillati</taxon>
        <taxon>Cyanobacteriota</taxon>
        <taxon>Cyanophyceae</taxon>
        <taxon>Nostocales</taxon>
        <taxon>Calotrichaceae</taxon>
        <taxon>Calothrix</taxon>
    </lineage>
</organism>
<dbReference type="Pfam" id="PF10063">
    <property type="entry name" value="DUF2301"/>
    <property type="match status" value="1"/>
</dbReference>
<feature type="transmembrane region" description="Helical" evidence="1">
    <location>
        <begin position="58"/>
        <end position="82"/>
    </location>
</feature>
<proteinExistence type="predicted"/>
<keyword evidence="3" id="KW-1185">Reference proteome</keyword>
<keyword evidence="1" id="KW-0812">Transmembrane</keyword>
<dbReference type="OrthoDB" id="458254at2"/>
<gene>
    <name evidence="2" type="ORF">NIES267_70190</name>
</gene>